<dbReference type="EMBL" id="VJWA01000001">
    <property type="protein sequence ID" value="TRW17542.1"/>
    <property type="molecule type" value="Genomic_DNA"/>
</dbReference>
<feature type="domain" description="HTH araC/xylS-type" evidence="4">
    <location>
        <begin position="1"/>
        <end position="46"/>
    </location>
</feature>
<keyword evidence="2" id="KW-0238">DNA-binding</keyword>
<dbReference type="InterPro" id="IPR018060">
    <property type="entry name" value="HTH_AraC"/>
</dbReference>
<evidence type="ECO:0000256" key="2">
    <source>
        <dbReference type="ARBA" id="ARBA00023125"/>
    </source>
</evidence>
<dbReference type="Pfam" id="PF12833">
    <property type="entry name" value="HTH_18"/>
    <property type="match status" value="1"/>
</dbReference>
<comment type="caution">
    <text evidence="5">The sequence shown here is derived from an EMBL/GenBank/DDBJ whole genome shotgun (WGS) entry which is preliminary data.</text>
</comment>
<organism evidence="5 6">
    <name type="scientific">Glacieibacterium frigidum</name>
    <dbReference type="NCBI Taxonomy" id="2593303"/>
    <lineage>
        <taxon>Bacteria</taxon>
        <taxon>Pseudomonadati</taxon>
        <taxon>Pseudomonadota</taxon>
        <taxon>Alphaproteobacteria</taxon>
        <taxon>Sphingomonadales</taxon>
        <taxon>Sphingosinicellaceae</taxon>
        <taxon>Glacieibacterium</taxon>
    </lineage>
</organism>
<name>A0A552UH46_9SPHN</name>
<proteinExistence type="predicted"/>
<dbReference type="InterPro" id="IPR020449">
    <property type="entry name" value="Tscrpt_reg_AraC-type_HTH"/>
</dbReference>
<dbReference type="GO" id="GO:0003700">
    <property type="term" value="F:DNA-binding transcription factor activity"/>
    <property type="evidence" value="ECO:0007669"/>
    <property type="project" value="InterPro"/>
</dbReference>
<evidence type="ECO:0000256" key="3">
    <source>
        <dbReference type="ARBA" id="ARBA00023163"/>
    </source>
</evidence>
<sequence length="49" mass="5594">MARELLKGGALPIVEIARRTGFATHAHFSTRFRQTVGSTPAEYRRRHRS</sequence>
<dbReference type="Gene3D" id="1.10.10.60">
    <property type="entry name" value="Homeodomain-like"/>
    <property type="match status" value="1"/>
</dbReference>
<evidence type="ECO:0000313" key="6">
    <source>
        <dbReference type="Proteomes" id="UP000317894"/>
    </source>
</evidence>
<dbReference type="GO" id="GO:0043565">
    <property type="term" value="F:sequence-specific DNA binding"/>
    <property type="evidence" value="ECO:0007669"/>
    <property type="project" value="InterPro"/>
</dbReference>
<accession>A0A552UH46</accession>
<reference evidence="5 6" key="1">
    <citation type="submission" date="2019-07" db="EMBL/GenBank/DDBJ databases">
        <title>Novel species isolated from glacier.</title>
        <authorList>
            <person name="Liu Q."/>
            <person name="Xin Y.-H."/>
        </authorList>
    </citation>
    <scope>NUCLEOTIDE SEQUENCE [LARGE SCALE GENOMIC DNA]</scope>
    <source>
        <strain evidence="5 6">LB1R16</strain>
    </source>
</reference>
<dbReference type="PROSITE" id="PS01124">
    <property type="entry name" value="HTH_ARAC_FAMILY_2"/>
    <property type="match status" value="1"/>
</dbReference>
<dbReference type="PANTHER" id="PTHR46796:SF6">
    <property type="entry name" value="ARAC SUBFAMILY"/>
    <property type="match status" value="1"/>
</dbReference>
<gene>
    <name evidence="5" type="ORF">FMM06_05150</name>
</gene>
<evidence type="ECO:0000256" key="1">
    <source>
        <dbReference type="ARBA" id="ARBA00023015"/>
    </source>
</evidence>
<dbReference type="PRINTS" id="PR00032">
    <property type="entry name" value="HTHARAC"/>
</dbReference>
<evidence type="ECO:0000259" key="4">
    <source>
        <dbReference type="PROSITE" id="PS01124"/>
    </source>
</evidence>
<dbReference type="AlphaFoldDB" id="A0A552UH46"/>
<keyword evidence="3" id="KW-0804">Transcription</keyword>
<dbReference type="SUPFAM" id="SSF46689">
    <property type="entry name" value="Homeodomain-like"/>
    <property type="match status" value="1"/>
</dbReference>
<keyword evidence="6" id="KW-1185">Reference proteome</keyword>
<dbReference type="InterPro" id="IPR009057">
    <property type="entry name" value="Homeodomain-like_sf"/>
</dbReference>
<dbReference type="InterPro" id="IPR050204">
    <property type="entry name" value="AraC_XylS_family_regulators"/>
</dbReference>
<keyword evidence="1" id="KW-0805">Transcription regulation</keyword>
<protein>
    <submittedName>
        <fullName evidence="5">Helix-turn-helix domain-containing protein</fullName>
    </submittedName>
</protein>
<dbReference type="PANTHER" id="PTHR46796">
    <property type="entry name" value="HTH-TYPE TRANSCRIPTIONAL ACTIVATOR RHAS-RELATED"/>
    <property type="match status" value="1"/>
</dbReference>
<dbReference type="Proteomes" id="UP000317894">
    <property type="component" value="Unassembled WGS sequence"/>
</dbReference>
<evidence type="ECO:0000313" key="5">
    <source>
        <dbReference type="EMBL" id="TRW17542.1"/>
    </source>
</evidence>
<dbReference type="OrthoDB" id="9802263at2"/>